<dbReference type="Proteomes" id="UP000239772">
    <property type="component" value="Unassembled WGS sequence"/>
</dbReference>
<dbReference type="InterPro" id="IPR000242">
    <property type="entry name" value="PTP_cat"/>
</dbReference>
<dbReference type="GO" id="GO:0004725">
    <property type="term" value="F:protein tyrosine phosphatase activity"/>
    <property type="evidence" value="ECO:0007669"/>
    <property type="project" value="InterPro"/>
</dbReference>
<evidence type="ECO:0000313" key="3">
    <source>
        <dbReference type="EMBL" id="PSC03616.1"/>
    </source>
</evidence>
<dbReference type="PROSITE" id="PS50056">
    <property type="entry name" value="TYR_PHOSPHATASE_2"/>
    <property type="match status" value="1"/>
</dbReference>
<dbReference type="InterPro" id="IPR050561">
    <property type="entry name" value="PTP"/>
</dbReference>
<keyword evidence="4" id="KW-1185">Reference proteome</keyword>
<dbReference type="EMBL" id="PVZS01000022">
    <property type="protein sequence ID" value="PSC03616.1"/>
    <property type="molecule type" value="Genomic_DNA"/>
</dbReference>
<feature type="transmembrane region" description="Helical" evidence="1">
    <location>
        <begin position="102"/>
        <end position="124"/>
    </location>
</feature>
<protein>
    <submittedName>
        <fullName evidence="3">Phosphatase</fullName>
    </submittedName>
</protein>
<name>A0A2T1HPR2_9HYPH</name>
<dbReference type="AlphaFoldDB" id="A0A2T1HPR2"/>
<dbReference type="SMART" id="SM00404">
    <property type="entry name" value="PTPc_motif"/>
    <property type="match status" value="1"/>
</dbReference>
<dbReference type="InterPro" id="IPR000387">
    <property type="entry name" value="Tyr_Pase_dom"/>
</dbReference>
<dbReference type="PRINTS" id="PR00700">
    <property type="entry name" value="PRTYPHPHTASE"/>
</dbReference>
<dbReference type="InterPro" id="IPR029021">
    <property type="entry name" value="Prot-tyrosine_phosphatase-like"/>
</dbReference>
<accession>A0A2T1HPR2</accession>
<dbReference type="OrthoDB" id="9806482at2"/>
<dbReference type="InterPro" id="IPR016130">
    <property type="entry name" value="Tyr_Pase_AS"/>
</dbReference>
<evidence type="ECO:0000313" key="4">
    <source>
        <dbReference type="Proteomes" id="UP000239772"/>
    </source>
</evidence>
<evidence type="ECO:0000259" key="2">
    <source>
        <dbReference type="PROSITE" id="PS50056"/>
    </source>
</evidence>
<dbReference type="SUPFAM" id="SSF52799">
    <property type="entry name" value="(Phosphotyrosine protein) phosphatases II"/>
    <property type="match status" value="1"/>
</dbReference>
<dbReference type="Pfam" id="PF22785">
    <property type="entry name" value="Tc-R-P"/>
    <property type="match status" value="1"/>
</dbReference>
<dbReference type="Gene3D" id="3.90.190.10">
    <property type="entry name" value="Protein tyrosine phosphatase superfamily"/>
    <property type="match status" value="1"/>
</dbReference>
<evidence type="ECO:0000256" key="1">
    <source>
        <dbReference type="SAM" id="Phobius"/>
    </source>
</evidence>
<dbReference type="FunFam" id="3.90.190.10:FF:000157">
    <property type="entry name" value="Protein-tyrosine phosphatase"/>
    <property type="match status" value="1"/>
</dbReference>
<keyword evidence="1" id="KW-1133">Transmembrane helix</keyword>
<keyword evidence="1" id="KW-0472">Membrane</keyword>
<reference evidence="4" key="1">
    <citation type="submission" date="2018-03" db="EMBL/GenBank/DDBJ databases">
        <authorList>
            <person name="Sun L."/>
            <person name="Liu H."/>
            <person name="Chen W."/>
            <person name="Huang K."/>
            <person name="Liu W."/>
            <person name="Gao X."/>
        </authorList>
    </citation>
    <scope>NUCLEOTIDE SEQUENCE [LARGE SCALE GENOMIC DNA]</scope>
    <source>
        <strain evidence="4">SH9</strain>
    </source>
</reference>
<feature type="domain" description="Tyrosine specific protein phosphatases" evidence="2">
    <location>
        <begin position="119"/>
        <end position="170"/>
    </location>
</feature>
<gene>
    <name evidence="3" type="ORF">SLNSH_17665</name>
</gene>
<dbReference type="PROSITE" id="PS00383">
    <property type="entry name" value="TYR_PHOSPHATASE_1"/>
    <property type="match status" value="1"/>
</dbReference>
<proteinExistence type="predicted"/>
<organism evidence="3 4">
    <name type="scientific">Alsobacter soli</name>
    <dbReference type="NCBI Taxonomy" id="2109933"/>
    <lineage>
        <taxon>Bacteria</taxon>
        <taxon>Pseudomonadati</taxon>
        <taxon>Pseudomonadota</taxon>
        <taxon>Alphaproteobacteria</taxon>
        <taxon>Hyphomicrobiales</taxon>
        <taxon>Alsobacteraceae</taxon>
        <taxon>Alsobacter</taxon>
    </lineage>
</organism>
<dbReference type="PANTHER" id="PTHR23339">
    <property type="entry name" value="TYROSINE SPECIFIC PROTEIN PHOSPHATASE AND DUAL SPECIFICITY PROTEIN PHOSPHATASE"/>
    <property type="match status" value="1"/>
</dbReference>
<keyword evidence="1" id="KW-0812">Transmembrane</keyword>
<sequence length="190" mass="19590">MPMQRPGSHPAVDCVAPPRGGLIGMSPCPGRRPVAIAGEPDPLAADLARIRDWGASILVTLTEMGEWERLGAAGLPGAVAEHGMEWRHVPIPDMRAPGPDTIVAWASIAPVLLAVLAAGGRVALHCAAGLGRTGTMAATLLVHAGVAPEAAVALVRAARPGTIETAEQLRFVLEEAPRIGTRLGPALERS</sequence>
<dbReference type="InterPro" id="IPR003595">
    <property type="entry name" value="Tyr_Pase_cat"/>
</dbReference>
<comment type="caution">
    <text evidence="3">The sequence shown here is derived from an EMBL/GenBank/DDBJ whole genome shotgun (WGS) entry which is preliminary data.</text>
</comment>